<evidence type="ECO:0000313" key="3">
    <source>
        <dbReference type="Proteomes" id="UP000629098"/>
    </source>
</evidence>
<dbReference type="RefSeq" id="WP_190830317.1">
    <property type="nucleotide sequence ID" value="NZ_CAWPPI010000061.1"/>
</dbReference>
<evidence type="ECO:0000313" key="2">
    <source>
        <dbReference type="EMBL" id="MBD2773956.1"/>
    </source>
</evidence>
<dbReference type="EMBL" id="JACXAE010000061">
    <property type="protein sequence ID" value="MBD2773956.1"/>
    <property type="molecule type" value="Genomic_DNA"/>
</dbReference>
<keyword evidence="3" id="KW-1185">Reference proteome</keyword>
<name>A0A8J7C801_9CYAN</name>
<accession>A0A8J7C801</accession>
<keyword evidence="1" id="KW-0732">Signal</keyword>
<evidence type="ECO:0000256" key="1">
    <source>
        <dbReference type="SAM" id="SignalP"/>
    </source>
</evidence>
<evidence type="ECO:0008006" key="4">
    <source>
        <dbReference type="Google" id="ProtNLM"/>
    </source>
</evidence>
<feature type="chain" id="PRO_5035216496" description="AMIN domain-containing protein" evidence="1">
    <location>
        <begin position="19"/>
        <end position="152"/>
    </location>
</feature>
<dbReference type="Proteomes" id="UP000629098">
    <property type="component" value="Unassembled WGS sequence"/>
</dbReference>
<gene>
    <name evidence="2" type="ORF">ICL16_18230</name>
</gene>
<comment type="caution">
    <text evidence="2">The sequence shown here is derived from an EMBL/GenBank/DDBJ whole genome shotgun (WGS) entry which is preliminary data.</text>
</comment>
<protein>
    <recommendedName>
        <fullName evidence="4">AMIN domain-containing protein</fullName>
    </recommendedName>
</protein>
<dbReference type="AlphaFoldDB" id="A0A8J7C801"/>
<sequence length="152" mass="16872">MKLKIVVLAVLIAMGVTAQSEFTTAQQSELIQQAPQQQNDRRASIANINPNKPIRIRVVNQSNVSIVAVLAEPTSREHNVSPQKSITFGTLHTSYLPPPVDLTVYTDVKEMNLRTRIKVVNNELIVTITAKPATYGITRSIYIDPKGAIYLY</sequence>
<reference evidence="2" key="1">
    <citation type="submission" date="2020-09" db="EMBL/GenBank/DDBJ databases">
        <title>Iningainema tapete sp. nov. (Scytonemataceae, Cyanobacteria) from greenhouses in central Florida (USA) produces two types of nodularin with biosynthetic potential for microcystin-LR and anabaenopeptins.</title>
        <authorList>
            <person name="Berthold D.E."/>
            <person name="Lefler F.W."/>
            <person name="Huang I.-S."/>
            <person name="Abdulla H."/>
            <person name="Zimba P.V."/>
            <person name="Laughinghouse H.D. IV."/>
        </authorList>
    </citation>
    <scope>NUCLEOTIDE SEQUENCE</scope>
    <source>
        <strain evidence="2">BLCCT55</strain>
    </source>
</reference>
<organism evidence="2 3">
    <name type="scientific">Iningainema tapete BLCC-T55</name>
    <dbReference type="NCBI Taxonomy" id="2748662"/>
    <lineage>
        <taxon>Bacteria</taxon>
        <taxon>Bacillati</taxon>
        <taxon>Cyanobacteriota</taxon>
        <taxon>Cyanophyceae</taxon>
        <taxon>Nostocales</taxon>
        <taxon>Scytonemataceae</taxon>
        <taxon>Iningainema tapete</taxon>
    </lineage>
</organism>
<feature type="signal peptide" evidence="1">
    <location>
        <begin position="1"/>
        <end position="18"/>
    </location>
</feature>
<proteinExistence type="predicted"/>